<evidence type="ECO:0000259" key="1">
    <source>
        <dbReference type="Pfam" id="PF00112"/>
    </source>
</evidence>
<organism evidence="2 3">
    <name type="scientific">Platanthera zijinensis</name>
    <dbReference type="NCBI Taxonomy" id="2320716"/>
    <lineage>
        <taxon>Eukaryota</taxon>
        <taxon>Viridiplantae</taxon>
        <taxon>Streptophyta</taxon>
        <taxon>Embryophyta</taxon>
        <taxon>Tracheophyta</taxon>
        <taxon>Spermatophyta</taxon>
        <taxon>Magnoliopsida</taxon>
        <taxon>Liliopsida</taxon>
        <taxon>Asparagales</taxon>
        <taxon>Orchidaceae</taxon>
        <taxon>Orchidoideae</taxon>
        <taxon>Orchideae</taxon>
        <taxon>Orchidinae</taxon>
        <taxon>Platanthera</taxon>
    </lineage>
</organism>
<feature type="domain" description="Peptidase C1A papain C-terminal" evidence="1">
    <location>
        <begin position="3"/>
        <end position="55"/>
    </location>
</feature>
<dbReference type="InterPro" id="IPR000668">
    <property type="entry name" value="Peptidase_C1A_C"/>
</dbReference>
<protein>
    <submittedName>
        <fullName evidence="2">KDEL-tailed cysteine endopeptidase CEP1</fullName>
    </submittedName>
</protein>
<gene>
    <name evidence="2" type="primary">CEP1</name>
    <name evidence="2" type="ORF">KSP39_PZI018516</name>
</gene>
<name>A0AAP0B419_9ASPA</name>
<evidence type="ECO:0000313" key="2">
    <source>
        <dbReference type="EMBL" id="KAK8926600.1"/>
    </source>
</evidence>
<dbReference type="GO" id="GO:0006508">
    <property type="term" value="P:proteolysis"/>
    <property type="evidence" value="ECO:0007669"/>
    <property type="project" value="InterPro"/>
</dbReference>
<dbReference type="AlphaFoldDB" id="A0AAP0B419"/>
<reference evidence="2 3" key="1">
    <citation type="journal article" date="2022" name="Nat. Plants">
        <title>Genomes of leafy and leafless Platanthera orchids illuminate the evolution of mycoheterotrophy.</title>
        <authorList>
            <person name="Li M.H."/>
            <person name="Liu K.W."/>
            <person name="Li Z."/>
            <person name="Lu H.C."/>
            <person name="Ye Q.L."/>
            <person name="Zhang D."/>
            <person name="Wang J.Y."/>
            <person name="Li Y.F."/>
            <person name="Zhong Z.M."/>
            <person name="Liu X."/>
            <person name="Yu X."/>
            <person name="Liu D.K."/>
            <person name="Tu X.D."/>
            <person name="Liu B."/>
            <person name="Hao Y."/>
            <person name="Liao X.Y."/>
            <person name="Jiang Y.T."/>
            <person name="Sun W.H."/>
            <person name="Chen J."/>
            <person name="Chen Y.Q."/>
            <person name="Ai Y."/>
            <person name="Zhai J.W."/>
            <person name="Wu S.S."/>
            <person name="Zhou Z."/>
            <person name="Hsiao Y.Y."/>
            <person name="Wu W.L."/>
            <person name="Chen Y.Y."/>
            <person name="Lin Y.F."/>
            <person name="Hsu J.L."/>
            <person name="Li C.Y."/>
            <person name="Wang Z.W."/>
            <person name="Zhao X."/>
            <person name="Zhong W.Y."/>
            <person name="Ma X.K."/>
            <person name="Ma L."/>
            <person name="Huang J."/>
            <person name="Chen G.Z."/>
            <person name="Huang M.Z."/>
            <person name="Huang L."/>
            <person name="Peng D.H."/>
            <person name="Luo Y.B."/>
            <person name="Zou S.Q."/>
            <person name="Chen S.P."/>
            <person name="Lan S."/>
            <person name="Tsai W.C."/>
            <person name="Van de Peer Y."/>
            <person name="Liu Z.J."/>
        </authorList>
    </citation>
    <scope>NUCLEOTIDE SEQUENCE [LARGE SCALE GENOMIC DNA]</scope>
    <source>
        <strain evidence="2">Lor287</strain>
    </source>
</reference>
<dbReference type="GO" id="GO:0008234">
    <property type="term" value="F:cysteine-type peptidase activity"/>
    <property type="evidence" value="ECO:0007669"/>
    <property type="project" value="InterPro"/>
</dbReference>
<dbReference type="SUPFAM" id="SSF54001">
    <property type="entry name" value="Cysteine proteinases"/>
    <property type="match status" value="1"/>
</dbReference>
<dbReference type="Gene3D" id="2.40.50.170">
    <property type="entry name" value="Cysteine proteinases. Chain C"/>
    <property type="match status" value="1"/>
</dbReference>
<dbReference type="Pfam" id="PF00112">
    <property type="entry name" value="Peptidase_C1"/>
    <property type="match status" value="1"/>
</dbReference>
<sequence>MTVVEYRQTMDDIKYWILRNSWGQMWGEDAYIKMLCDISNPEGLCRITKKAYYPIICYND</sequence>
<dbReference type="Proteomes" id="UP001418222">
    <property type="component" value="Unassembled WGS sequence"/>
</dbReference>
<comment type="caution">
    <text evidence="2">The sequence shown here is derived from an EMBL/GenBank/DDBJ whole genome shotgun (WGS) entry which is preliminary data.</text>
</comment>
<proteinExistence type="predicted"/>
<evidence type="ECO:0000313" key="3">
    <source>
        <dbReference type="Proteomes" id="UP001418222"/>
    </source>
</evidence>
<dbReference type="EMBL" id="JBBWWQ010000016">
    <property type="protein sequence ID" value="KAK8926600.1"/>
    <property type="molecule type" value="Genomic_DNA"/>
</dbReference>
<dbReference type="InterPro" id="IPR038765">
    <property type="entry name" value="Papain-like_cys_pep_sf"/>
</dbReference>
<accession>A0AAP0B419</accession>
<keyword evidence="3" id="KW-1185">Reference proteome</keyword>